<dbReference type="InterPro" id="IPR008926">
    <property type="entry name" value="RNR_R1-su_N"/>
</dbReference>
<accession>A0A2U1KJ14</accession>
<evidence type="ECO:0000313" key="6">
    <source>
        <dbReference type="EMBL" id="PWA36653.1"/>
    </source>
</evidence>
<protein>
    <submittedName>
        <fullName evidence="6">Ribonucleoside-diphosphate reductase large subunit</fullName>
    </submittedName>
</protein>
<dbReference type="STRING" id="35608.A0A2U1KJ14"/>
<feature type="compositionally biased region" description="Low complexity" evidence="4">
    <location>
        <begin position="112"/>
        <end position="122"/>
    </location>
</feature>
<name>A0A2U1KJ14_ARTAN</name>
<feature type="compositionally biased region" description="Basic residues" evidence="4">
    <location>
        <begin position="219"/>
        <end position="229"/>
    </location>
</feature>
<reference evidence="6 7" key="1">
    <citation type="journal article" date="2018" name="Mol. Plant">
        <title>The genome of Artemisia annua provides insight into the evolution of Asteraceae family and artemisinin biosynthesis.</title>
        <authorList>
            <person name="Shen Q."/>
            <person name="Zhang L."/>
            <person name="Liao Z."/>
            <person name="Wang S."/>
            <person name="Yan T."/>
            <person name="Shi P."/>
            <person name="Liu M."/>
            <person name="Fu X."/>
            <person name="Pan Q."/>
            <person name="Wang Y."/>
            <person name="Lv Z."/>
            <person name="Lu X."/>
            <person name="Zhang F."/>
            <person name="Jiang W."/>
            <person name="Ma Y."/>
            <person name="Chen M."/>
            <person name="Hao X."/>
            <person name="Li L."/>
            <person name="Tang Y."/>
            <person name="Lv G."/>
            <person name="Zhou Y."/>
            <person name="Sun X."/>
            <person name="Brodelius P.E."/>
            <person name="Rose J.K.C."/>
            <person name="Tang K."/>
        </authorList>
    </citation>
    <scope>NUCLEOTIDE SEQUENCE [LARGE SCALE GENOMIC DNA]</scope>
    <source>
        <strain evidence="7">cv. Huhao1</strain>
        <tissue evidence="6">Leaf</tissue>
    </source>
</reference>
<keyword evidence="1 3" id="KW-0547">Nucleotide-binding</keyword>
<organism evidence="6 7">
    <name type="scientific">Artemisia annua</name>
    <name type="common">Sweet wormwood</name>
    <dbReference type="NCBI Taxonomy" id="35608"/>
    <lineage>
        <taxon>Eukaryota</taxon>
        <taxon>Viridiplantae</taxon>
        <taxon>Streptophyta</taxon>
        <taxon>Embryophyta</taxon>
        <taxon>Tracheophyta</taxon>
        <taxon>Spermatophyta</taxon>
        <taxon>Magnoliopsida</taxon>
        <taxon>eudicotyledons</taxon>
        <taxon>Gunneridae</taxon>
        <taxon>Pentapetalae</taxon>
        <taxon>asterids</taxon>
        <taxon>campanulids</taxon>
        <taxon>Asterales</taxon>
        <taxon>Asteraceae</taxon>
        <taxon>Asteroideae</taxon>
        <taxon>Anthemideae</taxon>
        <taxon>Artemisiinae</taxon>
        <taxon>Artemisia</taxon>
    </lineage>
</organism>
<evidence type="ECO:0000256" key="4">
    <source>
        <dbReference type="SAM" id="MobiDB-lite"/>
    </source>
</evidence>
<dbReference type="SUPFAM" id="SSF48168">
    <property type="entry name" value="R1 subunit of ribonucleotide reductase, N-terminal domain"/>
    <property type="match status" value="1"/>
</dbReference>
<sequence length="297" mass="33365">MYVVKRDGRQEMVHFDKITARLSYGLSIDPVLVVSQKVCAAVYKGVTTSQLDELAAATHPDYAFNYFSNSIFLVFVSWIQSTLLQMNDQKERMSTCGLDHLHNMVLPRMSSSVDSMSLPSSSPHLYHQNTSSSPQLYHPTMTSSPPLYHPTLSSSPPLYHPTLSSSPPLYYPTMSEPNCDLEVEEQLPSEAIMSQSAPNKIPPKKLPLKQKNIPLKQKTPPKQKQKKNHTVLPQKEPSTIDKFLKMLAKRPMNIRKIADKFINCPKHGDFILAPALDGLYDGLCADRIFYNSVLGSM</sequence>
<dbReference type="AlphaFoldDB" id="A0A2U1KJ14"/>
<evidence type="ECO:0000256" key="1">
    <source>
        <dbReference type="ARBA" id="ARBA00022741"/>
    </source>
</evidence>
<comment type="caution">
    <text evidence="6">The sequence shown here is derived from an EMBL/GenBank/DDBJ whole genome shotgun (WGS) entry which is preliminary data.</text>
</comment>
<feature type="compositionally biased region" description="Low complexity" evidence="4">
    <location>
        <begin position="209"/>
        <end position="218"/>
    </location>
</feature>
<feature type="region of interest" description="Disordered" evidence="4">
    <location>
        <begin position="112"/>
        <end position="149"/>
    </location>
</feature>
<dbReference type="PROSITE" id="PS51161">
    <property type="entry name" value="ATP_CONE"/>
    <property type="match status" value="1"/>
</dbReference>
<dbReference type="GO" id="GO:0005524">
    <property type="term" value="F:ATP binding"/>
    <property type="evidence" value="ECO:0007669"/>
    <property type="project" value="UniProtKB-UniRule"/>
</dbReference>
<evidence type="ECO:0000313" key="7">
    <source>
        <dbReference type="Proteomes" id="UP000245207"/>
    </source>
</evidence>
<evidence type="ECO:0000256" key="3">
    <source>
        <dbReference type="PROSITE-ProRule" id="PRU00492"/>
    </source>
</evidence>
<dbReference type="Proteomes" id="UP000245207">
    <property type="component" value="Unassembled WGS sequence"/>
</dbReference>
<proteinExistence type="predicted"/>
<gene>
    <name evidence="6" type="ORF">CTI12_AA597750</name>
</gene>
<feature type="domain" description="ATP-cone" evidence="5">
    <location>
        <begin position="1"/>
        <end position="85"/>
    </location>
</feature>
<keyword evidence="7" id="KW-1185">Reference proteome</keyword>
<evidence type="ECO:0000256" key="2">
    <source>
        <dbReference type="ARBA" id="ARBA00022840"/>
    </source>
</evidence>
<dbReference type="EMBL" id="PKPP01017853">
    <property type="protein sequence ID" value="PWA36653.1"/>
    <property type="molecule type" value="Genomic_DNA"/>
</dbReference>
<keyword evidence="2 3" id="KW-0067">ATP-binding</keyword>
<dbReference type="OrthoDB" id="1684714at2759"/>
<dbReference type="InterPro" id="IPR005144">
    <property type="entry name" value="ATP-cone_dom"/>
</dbReference>
<feature type="region of interest" description="Disordered" evidence="4">
    <location>
        <begin position="194"/>
        <end position="232"/>
    </location>
</feature>
<evidence type="ECO:0000259" key="5">
    <source>
        <dbReference type="PROSITE" id="PS51161"/>
    </source>
</evidence>